<dbReference type="AlphaFoldDB" id="A0A1G4KDN5"/>
<dbReference type="Proteomes" id="UP000191024">
    <property type="component" value="Chromosome H"/>
</dbReference>
<reference evidence="3" key="1">
    <citation type="submission" date="2016-03" db="EMBL/GenBank/DDBJ databases">
        <authorList>
            <person name="Devillers H."/>
        </authorList>
    </citation>
    <scope>NUCLEOTIDE SEQUENCE [LARGE SCALE GENOMIC DNA]</scope>
</reference>
<evidence type="ECO:0000313" key="2">
    <source>
        <dbReference type="EMBL" id="SCV02594.1"/>
    </source>
</evidence>
<keyword evidence="3" id="KW-1185">Reference proteome</keyword>
<dbReference type="OrthoDB" id="4066282at2759"/>
<accession>A0A1G4KDN5</accession>
<proteinExistence type="predicted"/>
<organism evidence="2 3">
    <name type="scientific">Lachancea mirantina</name>
    <dbReference type="NCBI Taxonomy" id="1230905"/>
    <lineage>
        <taxon>Eukaryota</taxon>
        <taxon>Fungi</taxon>
        <taxon>Dikarya</taxon>
        <taxon>Ascomycota</taxon>
        <taxon>Saccharomycotina</taxon>
        <taxon>Saccharomycetes</taxon>
        <taxon>Saccharomycetales</taxon>
        <taxon>Saccharomycetaceae</taxon>
        <taxon>Lachancea</taxon>
    </lineage>
</organism>
<name>A0A1G4KDN5_9SACH</name>
<dbReference type="CDD" id="cd19929">
    <property type="entry name" value="psREC_Atg32"/>
    <property type="match status" value="1"/>
</dbReference>
<dbReference type="EMBL" id="LT598468">
    <property type="protein sequence ID" value="SCV02594.1"/>
    <property type="molecule type" value="Genomic_DNA"/>
</dbReference>
<feature type="region of interest" description="Disordered" evidence="1">
    <location>
        <begin position="147"/>
        <end position="167"/>
    </location>
</feature>
<sequence length="466" mass="52253">MSKYVEKQHTSNNAQDAFSSCENTVAQRTSILDPHLSVLQLLEQESDDVAHSQDQDRQAPSQILTVDKPQKALQISPEMLHRSISDSWQSIRHTDYSILNVFGENQATQHAGILSSSDTSEDEPELQYSPSPNHFVFPGSALHSSERSSLAYSNKPRDPGIGADADNDNETVTVSLANSSNSFVMPKLSLVQKSQKFCIVVVGRPARKFYNGFPRSYQKMFEVGDYEHLENANLRNYSAVMIVFQDVQTAPALLENVTHFNRNVIPVCQRGQQHQIASILKAHARKNRIRQIHALIVMSDHREVHDLLKHLHSLSREADSGYETEVGSTAVSKRKKSYRKRSTPHLSPWIFWSISLTVGVGIGYCMSCIFSSSRSSGEGSLVSVDEFTCTDDHHFSRSPDGALEKYWRKLVYMMKAALRNVSMSLKEAINAQLPVVTWMHRISKEWLPDDLDGTVPGVASLDLVLI</sequence>
<protein>
    <submittedName>
        <fullName evidence="2">LAMI_0H00936g1_1</fullName>
    </submittedName>
</protein>
<gene>
    <name evidence="2" type="ORF">LAMI_0H00936G</name>
</gene>
<evidence type="ECO:0000256" key="1">
    <source>
        <dbReference type="SAM" id="MobiDB-lite"/>
    </source>
</evidence>
<dbReference type="STRING" id="1230905.A0A1G4KDN5"/>
<evidence type="ECO:0000313" key="3">
    <source>
        <dbReference type="Proteomes" id="UP000191024"/>
    </source>
</evidence>